<dbReference type="HAMAP" id="MF_00920">
    <property type="entry name" value="FtsY"/>
    <property type="match status" value="1"/>
</dbReference>
<evidence type="ECO:0000256" key="7">
    <source>
        <dbReference type="ARBA" id="ARBA00023170"/>
    </source>
</evidence>
<dbReference type="InterPro" id="IPR013822">
    <property type="entry name" value="Signal_recog_particl_SRP54_hlx"/>
</dbReference>
<dbReference type="SUPFAM" id="SSF52540">
    <property type="entry name" value="P-loop containing nucleoside triphosphate hydrolases"/>
    <property type="match status" value="1"/>
</dbReference>
<dbReference type="EC" id="3.6.5.4" evidence="9"/>
<dbReference type="InterPro" id="IPR027417">
    <property type="entry name" value="P-loop_NTPase"/>
</dbReference>
<feature type="region of interest" description="Disordered" evidence="10">
    <location>
        <begin position="1"/>
        <end position="52"/>
    </location>
</feature>
<feature type="binding site" evidence="9">
    <location>
        <begin position="325"/>
        <end position="328"/>
    </location>
    <ligand>
        <name>GTP</name>
        <dbReference type="ChEBI" id="CHEBI:37565"/>
    </ligand>
</feature>
<accession>A0ABX7ZIR1</accession>
<feature type="compositionally biased region" description="Pro residues" evidence="10">
    <location>
        <begin position="34"/>
        <end position="44"/>
    </location>
</feature>
<keyword evidence="2 9" id="KW-0963">Cytoplasm</keyword>
<dbReference type="Proteomes" id="UP000677898">
    <property type="component" value="Chromosome"/>
</dbReference>
<evidence type="ECO:0000256" key="1">
    <source>
        <dbReference type="ARBA" id="ARBA00022475"/>
    </source>
</evidence>
<dbReference type="CDD" id="cd17874">
    <property type="entry name" value="FtsY"/>
    <property type="match status" value="1"/>
</dbReference>
<comment type="subcellular location">
    <subcellularLocation>
        <location evidence="9">Cell membrane</location>
        <topology evidence="9">Peripheral membrane protein</topology>
        <orientation evidence="9">Cytoplasmic side</orientation>
    </subcellularLocation>
    <subcellularLocation>
        <location evidence="9">Cytoplasm</location>
    </subcellularLocation>
</comment>
<dbReference type="SMART" id="SM00382">
    <property type="entry name" value="AAA"/>
    <property type="match status" value="1"/>
</dbReference>
<evidence type="ECO:0000313" key="12">
    <source>
        <dbReference type="EMBL" id="QUP55025.1"/>
    </source>
</evidence>
<dbReference type="SMART" id="SM00963">
    <property type="entry name" value="SRP54_N"/>
    <property type="match status" value="1"/>
</dbReference>
<dbReference type="Gene3D" id="3.40.50.300">
    <property type="entry name" value="P-loop containing nucleotide triphosphate hydrolases"/>
    <property type="match status" value="1"/>
</dbReference>
<keyword evidence="6 9" id="KW-0472">Membrane</keyword>
<comment type="similarity">
    <text evidence="9">Belongs to the GTP-binding SRP family. FtsY subfamily.</text>
</comment>
<comment type="function">
    <text evidence="9">Involved in targeting and insertion of nascent membrane proteins into the cytoplasmic membrane. Acts as a receptor for the complex formed by the signal recognition particle (SRP) and the ribosome-nascent chain (RNC). Interaction with SRP-RNC leads to the transfer of the RNC complex to the Sec translocase for insertion into the membrane, the hydrolysis of GTP by both Ffh and FtsY, and the dissociation of the SRP-FtsY complex into the individual components.</text>
</comment>
<dbReference type="InterPro" id="IPR042101">
    <property type="entry name" value="SRP54_N_sf"/>
</dbReference>
<evidence type="ECO:0000256" key="5">
    <source>
        <dbReference type="ARBA" id="ARBA00023134"/>
    </source>
</evidence>
<keyword evidence="4 9" id="KW-0378">Hydrolase</keyword>
<keyword evidence="5 9" id="KW-0342">GTP-binding</keyword>
<comment type="subunit">
    <text evidence="9">Part of the signal recognition particle protein translocation system, which is composed of SRP and FtsY. SRP is a ribonucleoprotein composed of Ffh and a 4.5S RNA molecule.</text>
</comment>
<proteinExistence type="inferred from homology"/>
<dbReference type="InterPro" id="IPR036225">
    <property type="entry name" value="SRP/SRP_N"/>
</dbReference>
<dbReference type="PANTHER" id="PTHR43134:SF1">
    <property type="entry name" value="SIGNAL RECOGNITION PARTICLE RECEPTOR SUBUNIT ALPHA"/>
    <property type="match status" value="1"/>
</dbReference>
<organism evidence="12 13">
    <name type="scientific">Ralstonia syzygii</name>
    <dbReference type="NCBI Taxonomy" id="28097"/>
    <lineage>
        <taxon>Bacteria</taxon>
        <taxon>Pseudomonadati</taxon>
        <taxon>Pseudomonadota</taxon>
        <taxon>Betaproteobacteria</taxon>
        <taxon>Burkholderiales</taxon>
        <taxon>Burkholderiaceae</taxon>
        <taxon>Ralstonia</taxon>
        <taxon>Ralstonia solanacearum species complex</taxon>
    </lineage>
</organism>
<evidence type="ECO:0000256" key="6">
    <source>
        <dbReference type="ARBA" id="ARBA00023136"/>
    </source>
</evidence>
<protein>
    <recommendedName>
        <fullName evidence="9">Signal recognition particle receptor FtsY</fullName>
        <shortName evidence="9">SRP receptor</shortName>
        <ecNumber evidence="9">3.6.5.4</ecNumber>
    </recommendedName>
</protein>
<dbReference type="EMBL" id="CP046729">
    <property type="protein sequence ID" value="QUP55025.1"/>
    <property type="molecule type" value="Genomic_DNA"/>
</dbReference>
<dbReference type="Gene3D" id="1.20.120.140">
    <property type="entry name" value="Signal recognition particle SRP54, nucleotide-binding domain"/>
    <property type="match status" value="1"/>
</dbReference>
<evidence type="ECO:0000256" key="2">
    <source>
        <dbReference type="ARBA" id="ARBA00022490"/>
    </source>
</evidence>
<comment type="catalytic activity">
    <reaction evidence="8 9">
        <text>GTP + H2O = GDP + phosphate + H(+)</text>
        <dbReference type="Rhea" id="RHEA:19669"/>
        <dbReference type="ChEBI" id="CHEBI:15377"/>
        <dbReference type="ChEBI" id="CHEBI:15378"/>
        <dbReference type="ChEBI" id="CHEBI:37565"/>
        <dbReference type="ChEBI" id="CHEBI:43474"/>
        <dbReference type="ChEBI" id="CHEBI:58189"/>
        <dbReference type="EC" id="3.6.5.4"/>
    </reaction>
</comment>
<evidence type="ECO:0000256" key="3">
    <source>
        <dbReference type="ARBA" id="ARBA00022741"/>
    </source>
</evidence>
<evidence type="ECO:0000259" key="11">
    <source>
        <dbReference type="PROSITE" id="PS00300"/>
    </source>
</evidence>
<keyword evidence="13" id="KW-1185">Reference proteome</keyword>
<feature type="domain" description="SRP54-type proteins GTP-binding" evidence="11">
    <location>
        <begin position="346"/>
        <end position="359"/>
    </location>
</feature>
<feature type="binding site" evidence="9">
    <location>
        <begin position="261"/>
        <end position="265"/>
    </location>
    <ligand>
        <name>GTP</name>
        <dbReference type="ChEBI" id="CHEBI:37565"/>
    </ligand>
</feature>
<feature type="compositionally biased region" description="Low complexity" evidence="10">
    <location>
        <begin position="24"/>
        <end position="33"/>
    </location>
</feature>
<dbReference type="InterPro" id="IPR004390">
    <property type="entry name" value="SR_rcpt_FtsY"/>
</dbReference>
<dbReference type="NCBIfam" id="TIGR00064">
    <property type="entry name" value="ftsY"/>
    <property type="match status" value="1"/>
</dbReference>
<dbReference type="Pfam" id="PF02881">
    <property type="entry name" value="SRP54_N"/>
    <property type="match status" value="1"/>
</dbReference>
<keyword evidence="3 9" id="KW-0547">Nucleotide-binding</keyword>
<dbReference type="InterPro" id="IPR000897">
    <property type="entry name" value="SRP54_GTPase_dom"/>
</dbReference>
<dbReference type="SUPFAM" id="SSF47364">
    <property type="entry name" value="Domain of the SRP/SRP receptor G-proteins"/>
    <property type="match status" value="1"/>
</dbReference>
<dbReference type="RefSeq" id="WP_211904044.1">
    <property type="nucleotide sequence ID" value="NZ_CP046729.1"/>
</dbReference>
<evidence type="ECO:0000256" key="9">
    <source>
        <dbReference type="HAMAP-Rule" id="MF_00920"/>
    </source>
</evidence>
<keyword evidence="7 9" id="KW-0675">Receptor</keyword>
<dbReference type="PROSITE" id="PS00300">
    <property type="entry name" value="SRP54"/>
    <property type="match status" value="1"/>
</dbReference>
<dbReference type="SMART" id="SM00962">
    <property type="entry name" value="SRP54"/>
    <property type="match status" value="1"/>
</dbReference>
<sequence length="373" mass="39621">MFSFWKKRKAEPQPAAEPVPPAAAPEAVQAPAPVASPAPAPAPVAVPDTPATPAALDMQADDIEAVPTPPVVEQARKGWMSRLRSGLSKTSKGLTTLFVGVKVDEALFEELETALLMADAGVDATEYLLGELRRRVKAQRIETAEGVKTALRDLLIELLHPLEKTMVLGREQPTVIMIAGVNGAGKTTSIGKLCKHFQTYGQSVLLAAGDTFRAAAREQLVIWGQRNNVTVVAQESGDPAAVIFDAVNAARARGIDIVMADTAGRLPTQLHLMEELKKVRRVIGKAMATAPHETLLVIDANTGQNALAQVKAFDDTLGLTGLIITKLDGTAKGGILAAIARQRPVPVYFIGVGEQVEDLQPFSAREFADALLG</sequence>
<reference evidence="12 13" key="1">
    <citation type="journal article" date="2021" name="Phytopathology">
        <title>Complete genome sequence of Ralstonia syzygii subsp. indonesiensis strain LLRS-1, isolated from wilted tobacco in China.</title>
        <authorList>
            <person name="Lu C.H."/>
            <person name="Li J.Y."/>
            <person name="Mi M.G."/>
            <person name="Lin Z.L."/>
            <person name="Jiang N."/>
            <person name="Gai X."/>
            <person name="Ma J.H."/>
            <person name="Lei L.P."/>
            <person name="Xia Z.Y."/>
        </authorList>
    </citation>
    <scope>NUCLEOTIDE SEQUENCE [LARGE SCALE GENOMIC DNA]</scope>
    <source>
        <strain evidence="12 13">LLRS-1</strain>
    </source>
</reference>
<evidence type="ECO:0000256" key="4">
    <source>
        <dbReference type="ARBA" id="ARBA00022801"/>
    </source>
</evidence>
<dbReference type="PANTHER" id="PTHR43134">
    <property type="entry name" value="SIGNAL RECOGNITION PARTICLE RECEPTOR SUBUNIT ALPHA"/>
    <property type="match status" value="1"/>
</dbReference>
<dbReference type="Pfam" id="PF00448">
    <property type="entry name" value="SRP54"/>
    <property type="match status" value="1"/>
</dbReference>
<feature type="binding site" evidence="9">
    <location>
        <begin position="180"/>
        <end position="187"/>
    </location>
    <ligand>
        <name>GTP</name>
        <dbReference type="ChEBI" id="CHEBI:37565"/>
    </ligand>
</feature>
<name>A0ABX7ZIR1_9RALS</name>
<gene>
    <name evidence="9 12" type="primary">ftsY</name>
    <name evidence="12" type="ORF">GO998_15430</name>
</gene>
<evidence type="ECO:0000313" key="13">
    <source>
        <dbReference type="Proteomes" id="UP000677898"/>
    </source>
</evidence>
<dbReference type="InterPro" id="IPR003593">
    <property type="entry name" value="AAA+_ATPase"/>
</dbReference>
<evidence type="ECO:0000256" key="8">
    <source>
        <dbReference type="ARBA" id="ARBA00048027"/>
    </source>
</evidence>
<keyword evidence="1 9" id="KW-1003">Cell membrane</keyword>
<evidence type="ECO:0000256" key="10">
    <source>
        <dbReference type="SAM" id="MobiDB-lite"/>
    </source>
</evidence>